<dbReference type="KEGG" id="fgi:OP10G_4023"/>
<dbReference type="Proteomes" id="UP000027982">
    <property type="component" value="Chromosome"/>
</dbReference>
<dbReference type="EMBL" id="CP007139">
    <property type="protein sequence ID" value="AIE87391.1"/>
    <property type="molecule type" value="Genomic_DNA"/>
</dbReference>
<accession>A0A068NVB5</accession>
<dbReference type="HOGENOM" id="CLU_1174011_0_0_0"/>
<name>A0A068NVB5_FIMGI</name>
<gene>
    <name evidence="1" type="ORF">OP10G_4023</name>
</gene>
<organism evidence="1 2">
    <name type="scientific">Fimbriimonas ginsengisoli Gsoil 348</name>
    <dbReference type="NCBI Taxonomy" id="661478"/>
    <lineage>
        <taxon>Bacteria</taxon>
        <taxon>Bacillati</taxon>
        <taxon>Armatimonadota</taxon>
        <taxon>Fimbriimonadia</taxon>
        <taxon>Fimbriimonadales</taxon>
        <taxon>Fimbriimonadaceae</taxon>
        <taxon>Fimbriimonas</taxon>
    </lineage>
</organism>
<evidence type="ECO:0000313" key="1">
    <source>
        <dbReference type="EMBL" id="AIE87391.1"/>
    </source>
</evidence>
<keyword evidence="2" id="KW-1185">Reference proteome</keyword>
<dbReference type="STRING" id="661478.OP10G_4023"/>
<evidence type="ECO:0000313" key="2">
    <source>
        <dbReference type="Proteomes" id="UP000027982"/>
    </source>
</evidence>
<reference evidence="1 2" key="1">
    <citation type="journal article" date="2014" name="PLoS ONE">
        <title>The first complete genome sequence of the class fimbriimonadia in the phylum armatimonadetes.</title>
        <authorList>
            <person name="Hu Z.Y."/>
            <person name="Wang Y.Z."/>
            <person name="Im W.T."/>
            <person name="Wang S.Y."/>
            <person name="Zhao G.P."/>
            <person name="Zheng H.J."/>
            <person name="Quan Z.X."/>
        </authorList>
    </citation>
    <scope>NUCLEOTIDE SEQUENCE [LARGE SCALE GENOMIC DNA]</scope>
    <source>
        <strain evidence="1">Gsoil 348</strain>
    </source>
</reference>
<protein>
    <submittedName>
        <fullName evidence="1">N-acetyl-gamma-glutamyl-phosphate reductase</fullName>
    </submittedName>
</protein>
<sequence length="236" mass="25190">MIDLAICADPAVSVLLARHPRVSRTETGDVAGIIFYQGSWRREVRVGDATAEQFGLVELMDNNPVVCADTVSVPAPVSTLALIAVGPVAWASLVQETPSVISSHAVDGGELSSFLTSAGWDGGANLHVEPVDLDGVVAITAMVEIRTPDDLDDIDALYEERFGRSFFVRRDEDSVWDPSLVRGTPYAVYRLLLAPDAPNSLLTIRVLADLKGKAGASQMVHAMNVMAGFEETLGIA</sequence>
<proteinExistence type="predicted"/>
<dbReference type="OrthoDB" id="9801289at2"/>
<dbReference type="RefSeq" id="WP_025228707.1">
    <property type="nucleotide sequence ID" value="NZ_CP007139.1"/>
</dbReference>
<dbReference type="AlphaFoldDB" id="A0A068NVB5"/>